<evidence type="ECO:0000313" key="1">
    <source>
        <dbReference type="EMBL" id="KZT30525.1"/>
    </source>
</evidence>
<dbReference type="InParanoid" id="A0A165W1M0"/>
<organism evidence="1 2">
    <name type="scientific">Neolentinus lepideus HHB14362 ss-1</name>
    <dbReference type="NCBI Taxonomy" id="1314782"/>
    <lineage>
        <taxon>Eukaryota</taxon>
        <taxon>Fungi</taxon>
        <taxon>Dikarya</taxon>
        <taxon>Basidiomycota</taxon>
        <taxon>Agaricomycotina</taxon>
        <taxon>Agaricomycetes</taxon>
        <taxon>Gloeophyllales</taxon>
        <taxon>Gloeophyllaceae</taxon>
        <taxon>Neolentinus</taxon>
    </lineage>
</organism>
<sequence length="86" mass="9931">MDHKGALSHPGRRHHQPGLEARICFSPLFSLGACRLIPLRAGECQMHWRDCVEVWSKITVLCERCSHFKVVDLDSARESRLRARHK</sequence>
<dbReference type="EMBL" id="KV425551">
    <property type="protein sequence ID" value="KZT30525.1"/>
    <property type="molecule type" value="Genomic_DNA"/>
</dbReference>
<protein>
    <submittedName>
        <fullName evidence="1">Uncharacterized protein</fullName>
    </submittedName>
</protein>
<proteinExistence type="predicted"/>
<reference evidence="1 2" key="1">
    <citation type="journal article" date="2016" name="Mol. Biol. Evol.">
        <title>Comparative Genomics of Early-Diverging Mushroom-Forming Fungi Provides Insights into the Origins of Lignocellulose Decay Capabilities.</title>
        <authorList>
            <person name="Nagy L.G."/>
            <person name="Riley R."/>
            <person name="Tritt A."/>
            <person name="Adam C."/>
            <person name="Daum C."/>
            <person name="Floudas D."/>
            <person name="Sun H."/>
            <person name="Yadav J.S."/>
            <person name="Pangilinan J."/>
            <person name="Larsson K.H."/>
            <person name="Matsuura K."/>
            <person name="Barry K."/>
            <person name="Labutti K."/>
            <person name="Kuo R."/>
            <person name="Ohm R.A."/>
            <person name="Bhattacharya S.S."/>
            <person name="Shirouzu T."/>
            <person name="Yoshinaga Y."/>
            <person name="Martin F.M."/>
            <person name="Grigoriev I.V."/>
            <person name="Hibbett D.S."/>
        </authorList>
    </citation>
    <scope>NUCLEOTIDE SEQUENCE [LARGE SCALE GENOMIC DNA]</scope>
    <source>
        <strain evidence="1 2">HHB14362 ss-1</strain>
    </source>
</reference>
<dbReference type="Proteomes" id="UP000076761">
    <property type="component" value="Unassembled WGS sequence"/>
</dbReference>
<dbReference type="PROSITE" id="PS51257">
    <property type="entry name" value="PROKAR_LIPOPROTEIN"/>
    <property type="match status" value="1"/>
</dbReference>
<name>A0A165W1M0_9AGAM</name>
<evidence type="ECO:0000313" key="2">
    <source>
        <dbReference type="Proteomes" id="UP000076761"/>
    </source>
</evidence>
<accession>A0A165W1M0</accession>
<gene>
    <name evidence="1" type="ORF">NEOLEDRAFT_15636</name>
</gene>
<dbReference type="AlphaFoldDB" id="A0A165W1M0"/>
<keyword evidence="2" id="KW-1185">Reference proteome</keyword>